<comment type="caution">
    <text evidence="1">The sequence shown here is derived from an EMBL/GenBank/DDBJ whole genome shotgun (WGS) entry which is preliminary data.</text>
</comment>
<name>A0A3A4P3F4_ABYX5</name>
<gene>
    <name evidence="1" type="ORF">C4520_02070</name>
</gene>
<protein>
    <submittedName>
        <fullName evidence="1">Uncharacterized protein</fullName>
    </submittedName>
</protein>
<dbReference type="Proteomes" id="UP000265882">
    <property type="component" value="Unassembled WGS sequence"/>
</dbReference>
<evidence type="ECO:0000313" key="1">
    <source>
        <dbReference type="EMBL" id="RJP25682.1"/>
    </source>
</evidence>
<evidence type="ECO:0000313" key="2">
    <source>
        <dbReference type="Proteomes" id="UP000265882"/>
    </source>
</evidence>
<reference evidence="1 2" key="1">
    <citation type="journal article" date="2017" name="ISME J.">
        <title>Energy and carbon metabolisms in a deep terrestrial subsurface fluid microbial community.</title>
        <authorList>
            <person name="Momper L."/>
            <person name="Jungbluth S.P."/>
            <person name="Lee M.D."/>
            <person name="Amend J.P."/>
        </authorList>
    </citation>
    <scope>NUCLEOTIDE SEQUENCE [LARGE SCALE GENOMIC DNA]</scope>
    <source>
        <strain evidence="1">SURF_5</strain>
    </source>
</reference>
<organism evidence="1 2">
    <name type="scientific">Abyssobacteria bacterium (strain SURF_5)</name>
    <dbReference type="NCBI Taxonomy" id="2093360"/>
    <lineage>
        <taxon>Bacteria</taxon>
        <taxon>Pseudomonadati</taxon>
        <taxon>Candidatus Hydrogenedentota</taxon>
        <taxon>Candidatus Abyssobacteria</taxon>
    </lineage>
</organism>
<accession>A0A3A4P3F4</accession>
<dbReference type="EMBL" id="QZKU01000019">
    <property type="protein sequence ID" value="RJP25682.1"/>
    <property type="molecule type" value="Genomic_DNA"/>
</dbReference>
<sequence>MNNIRCGKATTLTEREKDLFAKHLRQQGLSNNVWDLFDEWVARSTRRVSFFYLKLFTDDELTGLGLFVKIKPFDLRTSYAALRKNSFLGLLGGGLSALTNNCAYLSFRNLITSNLSRPFFYREPEMADEMMKAILTCLRNEKEADMVTIVDTAVHDDVYQTEGFAKYPSPSEAWLDATRYKDISEYLGEHRSLKKNLSRRKQSIVSEARQGPLSDKDKEQVKACVECSVEYSRVNTPCQKFFEDNIFETEVFNSDKYLHILVRVNETISGFHTFQISGSNMGGVLGGFNRDHSRKSFAYERVIVTSLDYAIKNNINRIHYSLIDNQTKLRLVECLEPCGLYFYSRNPLNRTVFKFTNRFGDLYQLQLLEKKEANKEKQRE</sequence>
<proteinExistence type="predicted"/>
<dbReference type="AlphaFoldDB" id="A0A3A4P3F4"/>